<feature type="compositionally biased region" description="Acidic residues" evidence="1">
    <location>
        <begin position="188"/>
        <end position="232"/>
    </location>
</feature>
<feature type="compositionally biased region" description="Basic and acidic residues" evidence="1">
    <location>
        <begin position="26"/>
        <end position="47"/>
    </location>
</feature>
<sequence>MFRTDSPGTRRTPTPSKQVNLTSVRRKPEDDGKDYGSLDWKEHEQLELARLQSPSEQSSGSEYTAFSTSCATASSSDLSRGVDKISLVDRGSLDDIPDPAARSYVASNSTITSDSGADAEDEEEEDTEDEEERKAPNELLMEFVGCLMQQDYENAEKLCRMILLYEPDNAEALKFMPVIEEKLQLLAEQEEESSTEEEEDETGDEDSGGESGDTDSDDSESSDDNDDEDDEDDQKKDSGIASSATE</sequence>
<dbReference type="EMBL" id="CAIIXF020000001">
    <property type="protein sequence ID" value="CAH1774036.1"/>
    <property type="molecule type" value="Genomic_DNA"/>
</dbReference>
<evidence type="ECO:0000313" key="2">
    <source>
        <dbReference type="EMBL" id="CAH1774036.1"/>
    </source>
</evidence>
<feature type="compositionally biased region" description="Polar residues" evidence="1">
    <location>
        <begin position="52"/>
        <end position="62"/>
    </location>
</feature>
<evidence type="ECO:0000256" key="1">
    <source>
        <dbReference type="SAM" id="MobiDB-lite"/>
    </source>
</evidence>
<feature type="compositionally biased region" description="Polar residues" evidence="1">
    <location>
        <begin position="1"/>
        <end position="23"/>
    </location>
</feature>
<dbReference type="Proteomes" id="UP000749559">
    <property type="component" value="Unassembled WGS sequence"/>
</dbReference>
<dbReference type="AlphaFoldDB" id="A0A8J1U6V5"/>
<accession>A0A8J1U6V5</accession>
<evidence type="ECO:0000313" key="3">
    <source>
        <dbReference type="Proteomes" id="UP000749559"/>
    </source>
</evidence>
<name>A0A8J1U6V5_OWEFU</name>
<protein>
    <submittedName>
        <fullName evidence="2">Uncharacterized protein</fullName>
    </submittedName>
</protein>
<dbReference type="SUPFAM" id="SSF48452">
    <property type="entry name" value="TPR-like"/>
    <property type="match status" value="1"/>
</dbReference>
<proteinExistence type="predicted"/>
<feature type="region of interest" description="Disordered" evidence="1">
    <location>
        <begin position="1"/>
        <end position="137"/>
    </location>
</feature>
<dbReference type="InterPro" id="IPR026703">
    <property type="entry name" value="ERICH2"/>
</dbReference>
<dbReference type="OrthoDB" id="9950633at2759"/>
<dbReference type="PANTHER" id="PTHR21520:SF2">
    <property type="entry name" value="GLUTAMATE-RICH PROTEIN 2"/>
    <property type="match status" value="1"/>
</dbReference>
<dbReference type="InterPro" id="IPR011990">
    <property type="entry name" value="TPR-like_helical_dom_sf"/>
</dbReference>
<gene>
    <name evidence="2" type="ORF">OFUS_LOCUS1558</name>
</gene>
<reference evidence="2" key="1">
    <citation type="submission" date="2022-03" db="EMBL/GenBank/DDBJ databases">
        <authorList>
            <person name="Martin C."/>
        </authorList>
    </citation>
    <scope>NUCLEOTIDE SEQUENCE</scope>
</reference>
<feature type="region of interest" description="Disordered" evidence="1">
    <location>
        <begin position="184"/>
        <end position="246"/>
    </location>
</feature>
<comment type="caution">
    <text evidence="2">The sequence shown here is derived from an EMBL/GenBank/DDBJ whole genome shotgun (WGS) entry which is preliminary data.</text>
</comment>
<organism evidence="2 3">
    <name type="scientific">Owenia fusiformis</name>
    <name type="common">Polychaete worm</name>
    <dbReference type="NCBI Taxonomy" id="6347"/>
    <lineage>
        <taxon>Eukaryota</taxon>
        <taxon>Metazoa</taxon>
        <taxon>Spiralia</taxon>
        <taxon>Lophotrochozoa</taxon>
        <taxon>Annelida</taxon>
        <taxon>Polychaeta</taxon>
        <taxon>Sedentaria</taxon>
        <taxon>Canalipalpata</taxon>
        <taxon>Sabellida</taxon>
        <taxon>Oweniida</taxon>
        <taxon>Oweniidae</taxon>
        <taxon>Owenia</taxon>
    </lineage>
</organism>
<keyword evidence="3" id="KW-1185">Reference proteome</keyword>
<feature type="compositionally biased region" description="Polar residues" evidence="1">
    <location>
        <begin position="105"/>
        <end position="115"/>
    </location>
</feature>
<feature type="compositionally biased region" description="Basic and acidic residues" evidence="1">
    <location>
        <begin position="80"/>
        <end position="93"/>
    </location>
</feature>
<dbReference type="PANTHER" id="PTHR21520">
    <property type="entry name" value="GLUTAMATE-RICH PROTEIN 2"/>
    <property type="match status" value="1"/>
</dbReference>
<feature type="compositionally biased region" description="Acidic residues" evidence="1">
    <location>
        <begin position="117"/>
        <end position="131"/>
    </location>
</feature>
<feature type="compositionally biased region" description="Low complexity" evidence="1">
    <location>
        <begin position="64"/>
        <end position="76"/>
    </location>
</feature>